<dbReference type="InterPro" id="IPR023845">
    <property type="entry name" value="DUF3817_TM"/>
</dbReference>
<evidence type="ECO:0000256" key="2">
    <source>
        <dbReference type="ARBA" id="ARBA00022475"/>
    </source>
</evidence>
<reference evidence="8 9" key="1">
    <citation type="submission" date="2024-02" db="EMBL/GenBank/DDBJ databases">
        <title>Full genome sequence of Nocardioides kribbensis.</title>
        <authorList>
            <person name="Poletto B.L."/>
            <person name="Silva G."/>
            <person name="Galante D."/>
            <person name="Campos K.R."/>
            <person name="Santos M.B.N."/>
            <person name="Sacchi C.T."/>
        </authorList>
    </citation>
    <scope>NUCLEOTIDE SEQUENCE [LARGE SCALE GENOMIC DNA]</scope>
    <source>
        <strain evidence="8 9">O4R</strain>
    </source>
</reference>
<evidence type="ECO:0000256" key="5">
    <source>
        <dbReference type="ARBA" id="ARBA00023136"/>
    </source>
</evidence>
<feature type="domain" description="DUF3817" evidence="7">
    <location>
        <begin position="24"/>
        <end position="134"/>
    </location>
</feature>
<keyword evidence="4 6" id="KW-1133">Transmembrane helix</keyword>
<feature type="transmembrane region" description="Helical" evidence="6">
    <location>
        <begin position="82"/>
        <end position="102"/>
    </location>
</feature>
<feature type="transmembrane region" description="Helical" evidence="6">
    <location>
        <begin position="109"/>
        <end position="128"/>
    </location>
</feature>
<evidence type="ECO:0000256" key="6">
    <source>
        <dbReference type="SAM" id="Phobius"/>
    </source>
</evidence>
<evidence type="ECO:0000256" key="4">
    <source>
        <dbReference type="ARBA" id="ARBA00022989"/>
    </source>
</evidence>
<dbReference type="Proteomes" id="UP001482520">
    <property type="component" value="Unassembled WGS sequence"/>
</dbReference>
<dbReference type="Pfam" id="PF12823">
    <property type="entry name" value="DUF3817"/>
    <property type="match status" value="1"/>
</dbReference>
<keyword evidence="9" id="KW-1185">Reference proteome</keyword>
<sequence>MSTAPASSRRTTTLTESEVRGTLLRYRIMASVVGVLLVVLILVGVPLANFDGSSMWGFIPGTPELVTPGSGVQQVGEDITEYLGVAHGWLYMIFLVTAFLLARKARWEPGFTVVTLLCGTVPLLSFWAERRATRATRALTVPDPVA</sequence>
<proteinExistence type="predicted"/>
<keyword evidence="2" id="KW-1003">Cell membrane</keyword>
<evidence type="ECO:0000256" key="3">
    <source>
        <dbReference type="ARBA" id="ARBA00022692"/>
    </source>
</evidence>
<dbReference type="NCBIfam" id="TIGR03954">
    <property type="entry name" value="integ_memb_HG"/>
    <property type="match status" value="1"/>
</dbReference>
<feature type="transmembrane region" description="Helical" evidence="6">
    <location>
        <begin position="28"/>
        <end position="48"/>
    </location>
</feature>
<dbReference type="EMBL" id="JBEGDP010000011">
    <property type="protein sequence ID" value="MEQ7847860.1"/>
    <property type="molecule type" value="Genomic_DNA"/>
</dbReference>
<evidence type="ECO:0000256" key="1">
    <source>
        <dbReference type="ARBA" id="ARBA00004651"/>
    </source>
</evidence>
<gene>
    <name evidence="8" type="ORF">V6R90_11280</name>
</gene>
<protein>
    <submittedName>
        <fullName evidence="8">DUF3817 domain-containing protein</fullName>
    </submittedName>
</protein>
<accession>A0ABV1NZA2</accession>
<dbReference type="PANTHER" id="PTHR40077">
    <property type="entry name" value="MEMBRANE PROTEIN-RELATED"/>
    <property type="match status" value="1"/>
</dbReference>
<keyword evidence="5 6" id="KW-0472">Membrane</keyword>
<comment type="caution">
    <text evidence="8">The sequence shown here is derived from an EMBL/GenBank/DDBJ whole genome shotgun (WGS) entry which is preliminary data.</text>
</comment>
<evidence type="ECO:0000259" key="7">
    <source>
        <dbReference type="Pfam" id="PF12823"/>
    </source>
</evidence>
<dbReference type="RefSeq" id="WP_056865119.1">
    <property type="nucleotide sequence ID" value="NZ_JBEFCW010000628.1"/>
</dbReference>
<dbReference type="PANTHER" id="PTHR40077:SF2">
    <property type="entry name" value="MEMBRANE PROTEIN"/>
    <property type="match status" value="1"/>
</dbReference>
<keyword evidence="3 6" id="KW-0812">Transmembrane</keyword>
<evidence type="ECO:0000313" key="8">
    <source>
        <dbReference type="EMBL" id="MEQ7847860.1"/>
    </source>
</evidence>
<evidence type="ECO:0000313" key="9">
    <source>
        <dbReference type="Proteomes" id="UP001482520"/>
    </source>
</evidence>
<organism evidence="8 9">
    <name type="scientific">Nocardioides kribbensis</name>
    <dbReference type="NCBI Taxonomy" id="305517"/>
    <lineage>
        <taxon>Bacteria</taxon>
        <taxon>Bacillati</taxon>
        <taxon>Actinomycetota</taxon>
        <taxon>Actinomycetes</taxon>
        <taxon>Propionibacteriales</taxon>
        <taxon>Nocardioidaceae</taxon>
        <taxon>Nocardioides</taxon>
    </lineage>
</organism>
<comment type="subcellular location">
    <subcellularLocation>
        <location evidence="1">Cell membrane</location>
        <topology evidence="1">Multi-pass membrane protein</topology>
    </subcellularLocation>
</comment>
<name>A0ABV1NZA2_9ACTN</name>